<dbReference type="InterPro" id="IPR051156">
    <property type="entry name" value="Mito/Outer_Membr_Metalloprot"/>
</dbReference>
<feature type="chain" id="PRO_5022142855" evidence="7">
    <location>
        <begin position="20"/>
        <end position="493"/>
    </location>
</feature>
<keyword evidence="10" id="KW-1185">Reference proteome</keyword>
<evidence type="ECO:0000256" key="3">
    <source>
        <dbReference type="ARBA" id="ARBA00022723"/>
    </source>
</evidence>
<keyword evidence="4" id="KW-0378">Hydrolase</keyword>
<dbReference type="PROSITE" id="PS51257">
    <property type="entry name" value="PROKAR_LIPOPROTEIN"/>
    <property type="match status" value="1"/>
</dbReference>
<dbReference type="Pfam" id="PF01476">
    <property type="entry name" value="LysM"/>
    <property type="match status" value="1"/>
</dbReference>
<dbReference type="InterPro" id="IPR036779">
    <property type="entry name" value="LysM_dom_sf"/>
</dbReference>
<proteinExistence type="predicted"/>
<evidence type="ECO:0000256" key="6">
    <source>
        <dbReference type="ARBA" id="ARBA00023049"/>
    </source>
</evidence>
<dbReference type="EMBL" id="VHJK01000002">
    <property type="protein sequence ID" value="TRD10041.1"/>
    <property type="molecule type" value="Genomic_DNA"/>
</dbReference>
<dbReference type="Pfam" id="PF01435">
    <property type="entry name" value="Peptidase_M48"/>
    <property type="match status" value="1"/>
</dbReference>
<keyword evidence="3" id="KW-0479">Metal-binding</keyword>
<dbReference type="PANTHER" id="PTHR22726">
    <property type="entry name" value="METALLOENDOPEPTIDASE OMA1"/>
    <property type="match status" value="1"/>
</dbReference>
<dbReference type="Proteomes" id="UP000316343">
    <property type="component" value="Unassembled WGS sequence"/>
</dbReference>
<dbReference type="PANTHER" id="PTHR22726:SF24">
    <property type="entry name" value="M48 FAMILY METALLOPEPTIDASE"/>
    <property type="match status" value="1"/>
</dbReference>
<protein>
    <submittedName>
        <fullName evidence="9">LysM peptidoglycan-binding domain-containing protein</fullName>
    </submittedName>
</protein>
<dbReference type="Gene3D" id="3.30.2010.10">
    <property type="entry name" value="Metalloproteases ('zincins'), catalytic domain"/>
    <property type="match status" value="1"/>
</dbReference>
<comment type="caution">
    <text evidence="9">The sequence shown here is derived from an EMBL/GenBank/DDBJ whole genome shotgun (WGS) entry which is preliminary data.</text>
</comment>
<accession>A0A547P7C5</accession>
<dbReference type="GO" id="GO:0016020">
    <property type="term" value="C:membrane"/>
    <property type="evidence" value="ECO:0007669"/>
    <property type="project" value="TreeGrafter"/>
</dbReference>
<keyword evidence="7" id="KW-0732">Signal</keyword>
<keyword evidence="6" id="KW-0482">Metalloprotease</keyword>
<evidence type="ECO:0000256" key="7">
    <source>
        <dbReference type="SAM" id="SignalP"/>
    </source>
</evidence>
<evidence type="ECO:0000256" key="5">
    <source>
        <dbReference type="ARBA" id="ARBA00022833"/>
    </source>
</evidence>
<evidence type="ECO:0000313" key="9">
    <source>
        <dbReference type="EMBL" id="TRD10041.1"/>
    </source>
</evidence>
<evidence type="ECO:0000256" key="4">
    <source>
        <dbReference type="ARBA" id="ARBA00022801"/>
    </source>
</evidence>
<dbReference type="InterPro" id="IPR018392">
    <property type="entry name" value="LysM"/>
</dbReference>
<dbReference type="GO" id="GO:0004222">
    <property type="term" value="F:metalloendopeptidase activity"/>
    <property type="evidence" value="ECO:0007669"/>
    <property type="project" value="InterPro"/>
</dbReference>
<organism evidence="9 10">
    <name type="scientific">Erythrobacter insulae</name>
    <dbReference type="NCBI Taxonomy" id="2584124"/>
    <lineage>
        <taxon>Bacteria</taxon>
        <taxon>Pseudomonadati</taxon>
        <taxon>Pseudomonadota</taxon>
        <taxon>Alphaproteobacteria</taxon>
        <taxon>Sphingomonadales</taxon>
        <taxon>Erythrobacteraceae</taxon>
        <taxon>Erythrobacter/Porphyrobacter group</taxon>
        <taxon>Erythrobacter</taxon>
    </lineage>
</organism>
<evidence type="ECO:0000256" key="1">
    <source>
        <dbReference type="ARBA" id="ARBA00001947"/>
    </source>
</evidence>
<dbReference type="InterPro" id="IPR001915">
    <property type="entry name" value="Peptidase_M48"/>
</dbReference>
<dbReference type="Gene3D" id="3.10.350.10">
    <property type="entry name" value="LysM domain"/>
    <property type="match status" value="1"/>
</dbReference>
<keyword evidence="5" id="KW-0862">Zinc</keyword>
<comment type="cofactor">
    <cofactor evidence="1">
        <name>Zn(2+)</name>
        <dbReference type="ChEBI" id="CHEBI:29105"/>
    </cofactor>
</comment>
<keyword evidence="2" id="KW-0645">Protease</keyword>
<dbReference type="CDD" id="cd07324">
    <property type="entry name" value="M48C_Oma1-like"/>
    <property type="match status" value="1"/>
</dbReference>
<gene>
    <name evidence="9" type="ORF">FGU71_13685</name>
</gene>
<evidence type="ECO:0000313" key="10">
    <source>
        <dbReference type="Proteomes" id="UP000316343"/>
    </source>
</evidence>
<dbReference type="RefSeq" id="WP_142789331.1">
    <property type="nucleotide sequence ID" value="NZ_VHJK01000002.1"/>
</dbReference>
<evidence type="ECO:0000256" key="2">
    <source>
        <dbReference type="ARBA" id="ARBA00022670"/>
    </source>
</evidence>
<feature type="signal peptide" evidence="7">
    <location>
        <begin position="1"/>
        <end position="19"/>
    </location>
</feature>
<reference evidence="9 10" key="1">
    <citation type="submission" date="2019-06" db="EMBL/GenBank/DDBJ databases">
        <title>Erythrobacter insulae sp. nov., isolated from a tidal flat.</title>
        <authorList>
            <person name="Yoon J.-H."/>
        </authorList>
    </citation>
    <scope>NUCLEOTIDE SEQUENCE [LARGE SCALE GENOMIC DNA]</scope>
    <source>
        <strain evidence="9 10">JBTF-M21</strain>
    </source>
</reference>
<dbReference type="GO" id="GO:0046872">
    <property type="term" value="F:metal ion binding"/>
    <property type="evidence" value="ECO:0007669"/>
    <property type="project" value="UniProtKB-KW"/>
</dbReference>
<dbReference type="GO" id="GO:0051603">
    <property type="term" value="P:proteolysis involved in protein catabolic process"/>
    <property type="evidence" value="ECO:0007669"/>
    <property type="project" value="TreeGrafter"/>
</dbReference>
<dbReference type="OrthoDB" id="9810445at2"/>
<dbReference type="PROSITE" id="PS51782">
    <property type="entry name" value="LYSM"/>
    <property type="match status" value="1"/>
</dbReference>
<dbReference type="SMART" id="SM00257">
    <property type="entry name" value="LysM"/>
    <property type="match status" value="1"/>
</dbReference>
<dbReference type="AlphaFoldDB" id="A0A547P7C5"/>
<evidence type="ECO:0000259" key="8">
    <source>
        <dbReference type="PROSITE" id="PS51782"/>
    </source>
</evidence>
<dbReference type="CDD" id="cd00118">
    <property type="entry name" value="LysM"/>
    <property type="match status" value="1"/>
</dbReference>
<feature type="domain" description="LysM" evidence="8">
    <location>
        <begin position="441"/>
        <end position="488"/>
    </location>
</feature>
<name>A0A547P7C5_9SPHN</name>
<sequence length="493" mass="52687">MPIISRKILALGTAPLALAVSGCMGAGGSVPSASTPITQSEAQQGAEYHPQFLQEFGGAMTGPQADYVQQIGKNIAVHSGLGNARDSFTVSLLNSPVNNAFAIPGGYIYSTRQLVSLMNNEAELAGVLGHEVGHVAARHSQRRQQAAQRNSILGVLGAIGSSILLGDSSLGNTLSRGFMQGSQLRTLKFSRKQELEADDLGILYLQRAGYDPKAMSTVLASLAAQNSLDARLQGRNDATVPEWASTHPDPAGRVQTALAKTQGLAGGVTNRDTFMSRIDGMVYGDDPEQGVVEGSQFIHPELMLSFTAPQGFYMVNGTRAVSVNGQSGKAQLTLAPYAGDLDSYVRQQFTKLGGEDSNLAPSNIQRTTVNGIRAAYGTARVNNGNSQVDVVVFAYEFANDRAYHFQAITPAGKSNAFSSMFQSMRRITQREASAVIPRRVDIVTVQRGDTISSLARRMAYDSSQVERFRVLNALGSNDTLRAGQKVKLVVRGR</sequence>